<dbReference type="PANTHER" id="PTHR12475">
    <property type="match status" value="1"/>
</dbReference>
<dbReference type="InterPro" id="IPR029069">
    <property type="entry name" value="HotDog_dom_sf"/>
</dbReference>
<evidence type="ECO:0000313" key="2">
    <source>
        <dbReference type="Proteomes" id="UP000094936"/>
    </source>
</evidence>
<evidence type="ECO:0008006" key="3">
    <source>
        <dbReference type="Google" id="ProtNLM"/>
    </source>
</evidence>
<dbReference type="Gene3D" id="3.10.129.10">
    <property type="entry name" value="Hotdog Thioesterase"/>
    <property type="match status" value="1"/>
</dbReference>
<dbReference type="AlphaFoldDB" id="A0A1C3EEP4"/>
<dbReference type="Pfam" id="PF13279">
    <property type="entry name" value="4HBT_2"/>
    <property type="match status" value="1"/>
</dbReference>
<organism evidence="1 2">
    <name type="scientific">Veronia pacifica</name>
    <dbReference type="NCBI Taxonomy" id="1080227"/>
    <lineage>
        <taxon>Bacteria</taxon>
        <taxon>Pseudomonadati</taxon>
        <taxon>Pseudomonadota</taxon>
        <taxon>Gammaproteobacteria</taxon>
        <taxon>Vibrionales</taxon>
        <taxon>Vibrionaceae</taxon>
        <taxon>Veronia</taxon>
    </lineage>
</organism>
<accession>A0A1C3EEP4</accession>
<dbReference type="InterPro" id="IPR051490">
    <property type="entry name" value="THEM6_lcsJ_thioesterase"/>
</dbReference>
<name>A0A1C3EEP4_9GAMM</name>
<keyword evidence="2" id="KW-1185">Reference proteome</keyword>
<dbReference type="Proteomes" id="UP000094936">
    <property type="component" value="Unassembled WGS sequence"/>
</dbReference>
<comment type="caution">
    <text evidence="1">The sequence shown here is derived from an EMBL/GenBank/DDBJ whole genome shotgun (WGS) entry which is preliminary data.</text>
</comment>
<dbReference type="CDD" id="cd00586">
    <property type="entry name" value="4HBT"/>
    <property type="match status" value="1"/>
</dbReference>
<protein>
    <recommendedName>
        <fullName evidence="3">Thioesterase</fullName>
    </recommendedName>
</protein>
<gene>
    <name evidence="1" type="ORF">A8L45_15710</name>
</gene>
<dbReference type="STRING" id="1080227.A8L45_15710"/>
<dbReference type="OrthoDB" id="3727779at2"/>
<proteinExistence type="predicted"/>
<dbReference type="RefSeq" id="WP_068903967.1">
    <property type="nucleotide sequence ID" value="NZ_JBHUIF010000032.1"/>
</dbReference>
<dbReference type="EMBL" id="LYBM01000031">
    <property type="protein sequence ID" value="ODA31689.1"/>
    <property type="molecule type" value="Genomic_DNA"/>
</dbReference>
<sequence length="186" mass="21248">MNLIFRLIFVVMLRIFKTNRVDAFDKTTLSFRALPTDCDIYFHLTNSRYSSFNDIGRANFLAQVGALSKMLRRNLKFSVNASEFTFIKSIPPLCKFTLETQLLGWDEKYMYFEHKFVSDKGLHCIAHARAVCHTAQGKQIHITELIGTSRYTDTPVLPQAVNKWKALLDVKREDSLMKSGSNSAAA</sequence>
<dbReference type="PANTHER" id="PTHR12475:SF4">
    <property type="entry name" value="PROTEIN THEM6"/>
    <property type="match status" value="1"/>
</dbReference>
<reference evidence="1 2" key="1">
    <citation type="submission" date="2016-05" db="EMBL/GenBank/DDBJ databases">
        <title>Genomic Taxonomy of the Vibrionaceae.</title>
        <authorList>
            <person name="Gomez-Gil B."/>
            <person name="Enciso-Ibarra J."/>
        </authorList>
    </citation>
    <scope>NUCLEOTIDE SEQUENCE [LARGE SCALE GENOMIC DNA]</scope>
    <source>
        <strain evidence="1 2">CAIM 1920</strain>
    </source>
</reference>
<dbReference type="SUPFAM" id="SSF54637">
    <property type="entry name" value="Thioesterase/thiol ester dehydrase-isomerase"/>
    <property type="match status" value="1"/>
</dbReference>
<evidence type="ECO:0000313" key="1">
    <source>
        <dbReference type="EMBL" id="ODA31689.1"/>
    </source>
</evidence>